<accession>A0A183IFV0</accession>
<keyword evidence="2" id="KW-1185">Reference proteome</keyword>
<dbReference type="WBParaSite" id="SBAD_0000261701-mRNA-1">
    <property type="protein sequence ID" value="SBAD_0000261701-mRNA-1"/>
    <property type="gene ID" value="SBAD_0000261701"/>
</dbReference>
<evidence type="ECO:0000313" key="2">
    <source>
        <dbReference type="Proteomes" id="UP000270296"/>
    </source>
</evidence>
<dbReference type="EMBL" id="UZAM01007252">
    <property type="protein sequence ID" value="VDO97809.1"/>
    <property type="molecule type" value="Genomic_DNA"/>
</dbReference>
<organism evidence="3">
    <name type="scientific">Soboliphyme baturini</name>
    <dbReference type="NCBI Taxonomy" id="241478"/>
    <lineage>
        <taxon>Eukaryota</taxon>
        <taxon>Metazoa</taxon>
        <taxon>Ecdysozoa</taxon>
        <taxon>Nematoda</taxon>
        <taxon>Enoplea</taxon>
        <taxon>Dorylaimia</taxon>
        <taxon>Dioctophymatida</taxon>
        <taxon>Dioctophymatoidea</taxon>
        <taxon>Soboliphymatidae</taxon>
        <taxon>Soboliphyme</taxon>
    </lineage>
</organism>
<dbReference type="Proteomes" id="UP000270296">
    <property type="component" value="Unassembled WGS sequence"/>
</dbReference>
<dbReference type="AlphaFoldDB" id="A0A183IFV0"/>
<protein>
    <submittedName>
        <fullName evidence="1 3">Uncharacterized protein</fullName>
    </submittedName>
</protein>
<evidence type="ECO:0000313" key="3">
    <source>
        <dbReference type="WBParaSite" id="SBAD_0000261701-mRNA-1"/>
    </source>
</evidence>
<evidence type="ECO:0000313" key="1">
    <source>
        <dbReference type="EMBL" id="VDO97809.1"/>
    </source>
</evidence>
<proteinExistence type="predicted"/>
<sequence>MWVSVATEGQLPFRRNWVTPPSVGPFKPTDRRRRMASMRSVVDEMTPSYGALRYPGCSTIVPFRNVRPSMGQCATMTAASSVADRIAEKISDSS</sequence>
<reference evidence="3" key="1">
    <citation type="submission" date="2016-06" db="UniProtKB">
        <authorList>
            <consortium name="WormBaseParasite"/>
        </authorList>
    </citation>
    <scope>IDENTIFICATION</scope>
</reference>
<name>A0A183IFV0_9BILA</name>
<gene>
    <name evidence="1" type="ORF">SBAD_LOCUS2494</name>
</gene>
<reference evidence="1 2" key="2">
    <citation type="submission" date="2018-11" db="EMBL/GenBank/DDBJ databases">
        <authorList>
            <consortium name="Pathogen Informatics"/>
        </authorList>
    </citation>
    <scope>NUCLEOTIDE SEQUENCE [LARGE SCALE GENOMIC DNA]</scope>
</reference>